<keyword evidence="8" id="KW-0812">Transmembrane</keyword>
<dbReference type="SUPFAM" id="SSF51905">
    <property type="entry name" value="FAD/NAD(P)-binding domain"/>
    <property type="match status" value="2"/>
</dbReference>
<evidence type="ECO:0000256" key="7">
    <source>
        <dbReference type="ARBA" id="ARBA00023033"/>
    </source>
</evidence>
<evidence type="ECO:0000256" key="6">
    <source>
        <dbReference type="ARBA" id="ARBA00023002"/>
    </source>
</evidence>
<keyword evidence="10" id="KW-1185">Reference proteome</keyword>
<keyword evidence="8" id="KW-1133">Transmembrane helix</keyword>
<evidence type="ECO:0000256" key="5">
    <source>
        <dbReference type="ARBA" id="ARBA00022857"/>
    </source>
</evidence>
<dbReference type="InterPro" id="IPR050775">
    <property type="entry name" value="FAD-binding_Monooxygenases"/>
</dbReference>
<dbReference type="Gene3D" id="3.50.50.60">
    <property type="entry name" value="FAD/NAD(P)-binding domain"/>
    <property type="match status" value="2"/>
</dbReference>
<comment type="cofactor">
    <cofactor evidence="1">
        <name>FAD</name>
        <dbReference type="ChEBI" id="CHEBI:57692"/>
    </cofactor>
</comment>
<dbReference type="PRINTS" id="PR00411">
    <property type="entry name" value="PNDRDTASEI"/>
</dbReference>
<organism evidence="9 10">
    <name type="scientific">Paraburkholderia megapolitana</name>
    <dbReference type="NCBI Taxonomy" id="420953"/>
    <lineage>
        <taxon>Bacteria</taxon>
        <taxon>Pseudomonadati</taxon>
        <taxon>Pseudomonadota</taxon>
        <taxon>Betaproteobacteria</taxon>
        <taxon>Burkholderiales</taxon>
        <taxon>Burkholderiaceae</taxon>
        <taxon>Paraburkholderia</taxon>
    </lineage>
</organism>
<sequence>MLTIAKEEQRYDMVIVGAGVAGLYMLYRAMKAGLTARLFDAAGGIGGTWYWNRYPGARVDIESFEYSYSFSDELQQEWQWSERYASQPELLRYLDHVAQRFALHEHIQLDTRIDSVVFDEARAEWTVETQTGETFQACFCVMATGCLSAPKVPDIPGYGRFAGESHFTSRWPHEAIEFAGKRVGVIGTGSSAIQLVPVVAQSASHLTVFQRTPNYSIPLRNRPMDAAYEKHMKANYAALRDMEWRSFGGFVCVGGEPRQPLQCSALSVSTDERRREYEARWEAGGLCYYTSYSDLLTNDEANATLSEFVRAKIREKINDPAIADKLVPRDHPILAKRLCADSGYFETFNRDNVSLVDLREGPIEAMTERGIVVGGVEIELDMIVFATGFDAVTGALLNIDVRGRHGQSLRTAWHEGPQTYLGLMSADFPNLFNIAGPGSTASLSSAIPCDEHQVDLVAKLVERARRARRPVVEPTHAAQAAWTTRILAIAEGSLIHRGNSWYVGANVPGKPRVVLLDLEGFDSYMAFCDGVLARDYEGFVFGEVEAPKVGIEKLVAV</sequence>
<dbReference type="PANTHER" id="PTHR43098">
    <property type="entry name" value="L-ORNITHINE N(5)-MONOOXYGENASE-RELATED"/>
    <property type="match status" value="1"/>
</dbReference>
<keyword evidence="7 9" id="KW-0503">Monooxygenase</keyword>
<reference evidence="9 10" key="1">
    <citation type="submission" date="2016-10" db="EMBL/GenBank/DDBJ databases">
        <authorList>
            <person name="de Groot N.N."/>
        </authorList>
    </citation>
    <scope>NUCLEOTIDE SEQUENCE [LARGE SCALE GENOMIC DNA]</scope>
    <source>
        <strain evidence="9 10">LMG 23650</strain>
    </source>
</reference>
<evidence type="ECO:0000256" key="1">
    <source>
        <dbReference type="ARBA" id="ARBA00001974"/>
    </source>
</evidence>
<gene>
    <name evidence="9" type="ORF">SAMN05192543_102283</name>
</gene>
<dbReference type="Pfam" id="PF13738">
    <property type="entry name" value="Pyr_redox_3"/>
    <property type="match status" value="1"/>
</dbReference>
<keyword evidence="5" id="KW-0521">NADP</keyword>
<evidence type="ECO:0000313" key="9">
    <source>
        <dbReference type="EMBL" id="SFI18075.1"/>
    </source>
</evidence>
<dbReference type="RefSeq" id="WP_091009748.1">
    <property type="nucleotide sequence ID" value="NZ_CP041745.1"/>
</dbReference>
<evidence type="ECO:0000256" key="3">
    <source>
        <dbReference type="ARBA" id="ARBA00022630"/>
    </source>
</evidence>
<dbReference type="InterPro" id="IPR036188">
    <property type="entry name" value="FAD/NAD-bd_sf"/>
</dbReference>
<protein>
    <submittedName>
        <fullName evidence="9">Cyclohexanone monooxygenase</fullName>
    </submittedName>
</protein>
<evidence type="ECO:0000256" key="2">
    <source>
        <dbReference type="ARBA" id="ARBA00010139"/>
    </source>
</evidence>
<dbReference type="OrthoDB" id="9766402at2"/>
<dbReference type="EMBL" id="FOQU01000002">
    <property type="protein sequence ID" value="SFI18075.1"/>
    <property type="molecule type" value="Genomic_DNA"/>
</dbReference>
<evidence type="ECO:0000313" key="10">
    <source>
        <dbReference type="Proteomes" id="UP000199548"/>
    </source>
</evidence>
<dbReference type="STRING" id="420953.SAMN05192543_102283"/>
<keyword evidence="3" id="KW-0285">Flavoprotein</keyword>
<comment type="similarity">
    <text evidence="2">Belongs to the FAD-binding monooxygenase family.</text>
</comment>
<keyword evidence="4" id="KW-0274">FAD</keyword>
<feature type="transmembrane region" description="Helical" evidence="8">
    <location>
        <begin position="12"/>
        <end position="30"/>
    </location>
</feature>
<dbReference type="PANTHER" id="PTHR43098:SF3">
    <property type="entry name" value="L-ORNITHINE N(5)-MONOOXYGENASE-RELATED"/>
    <property type="match status" value="1"/>
</dbReference>
<evidence type="ECO:0000256" key="8">
    <source>
        <dbReference type="SAM" id="Phobius"/>
    </source>
</evidence>
<dbReference type="GO" id="GO:0004497">
    <property type="term" value="F:monooxygenase activity"/>
    <property type="evidence" value="ECO:0007669"/>
    <property type="project" value="UniProtKB-KW"/>
</dbReference>
<proteinExistence type="inferred from homology"/>
<keyword evidence="6" id="KW-0560">Oxidoreductase</keyword>
<accession>A0A1I3G3M4</accession>
<name>A0A1I3G3M4_9BURK</name>
<evidence type="ECO:0000256" key="4">
    <source>
        <dbReference type="ARBA" id="ARBA00022827"/>
    </source>
</evidence>
<dbReference type="Proteomes" id="UP000199548">
    <property type="component" value="Unassembled WGS sequence"/>
</dbReference>
<dbReference type="AlphaFoldDB" id="A0A1I3G3M4"/>
<keyword evidence="8" id="KW-0472">Membrane</keyword>